<proteinExistence type="predicted"/>
<organism evidence="1 2">
    <name type="scientific">Dactylosporangium sucinum</name>
    <dbReference type="NCBI Taxonomy" id="1424081"/>
    <lineage>
        <taxon>Bacteria</taxon>
        <taxon>Bacillati</taxon>
        <taxon>Actinomycetota</taxon>
        <taxon>Actinomycetes</taxon>
        <taxon>Micromonosporales</taxon>
        <taxon>Micromonosporaceae</taxon>
        <taxon>Dactylosporangium</taxon>
    </lineage>
</organism>
<evidence type="ECO:0000313" key="1">
    <source>
        <dbReference type="EMBL" id="GGM89913.1"/>
    </source>
</evidence>
<dbReference type="AlphaFoldDB" id="A0A917X7E8"/>
<reference evidence="1" key="1">
    <citation type="journal article" date="2014" name="Int. J. Syst. Evol. Microbiol.">
        <title>Complete genome sequence of Corynebacterium casei LMG S-19264T (=DSM 44701T), isolated from a smear-ripened cheese.</title>
        <authorList>
            <consortium name="US DOE Joint Genome Institute (JGI-PGF)"/>
            <person name="Walter F."/>
            <person name="Albersmeier A."/>
            <person name="Kalinowski J."/>
            <person name="Ruckert C."/>
        </authorList>
    </citation>
    <scope>NUCLEOTIDE SEQUENCE</scope>
    <source>
        <strain evidence="1">JCM 19831</strain>
    </source>
</reference>
<reference evidence="1" key="2">
    <citation type="submission" date="2020-09" db="EMBL/GenBank/DDBJ databases">
        <authorList>
            <person name="Sun Q."/>
            <person name="Ohkuma M."/>
        </authorList>
    </citation>
    <scope>NUCLEOTIDE SEQUENCE</scope>
    <source>
        <strain evidence="1">JCM 19831</strain>
    </source>
</reference>
<sequence>MNDPTRLAEKAAAAVDRLAACLATDVQIDPGRVILPLIQTAHGLHDIADELSRAAISVDEAAAAAARAAAENFLHAATELGNAMLRLPEQSR</sequence>
<comment type="caution">
    <text evidence="1">The sequence shown here is derived from an EMBL/GenBank/DDBJ whole genome shotgun (WGS) entry which is preliminary data.</text>
</comment>
<evidence type="ECO:0000313" key="2">
    <source>
        <dbReference type="Proteomes" id="UP000642070"/>
    </source>
</evidence>
<dbReference type="RefSeq" id="WP_190258125.1">
    <property type="nucleotide sequence ID" value="NZ_BMPI01000135.1"/>
</dbReference>
<accession>A0A917X7E8</accession>
<name>A0A917X7E8_9ACTN</name>
<gene>
    <name evidence="1" type="ORF">GCM10007977_109960</name>
</gene>
<keyword evidence="2" id="KW-1185">Reference proteome</keyword>
<dbReference type="Proteomes" id="UP000642070">
    <property type="component" value="Unassembled WGS sequence"/>
</dbReference>
<protein>
    <submittedName>
        <fullName evidence="1">Uncharacterized protein</fullName>
    </submittedName>
</protein>
<dbReference type="EMBL" id="BMPI01000135">
    <property type="protein sequence ID" value="GGM89913.1"/>
    <property type="molecule type" value="Genomic_DNA"/>
</dbReference>